<dbReference type="Gene3D" id="3.90.25.10">
    <property type="entry name" value="UDP-galactose 4-epimerase, domain 1"/>
    <property type="match status" value="1"/>
</dbReference>
<protein>
    <submittedName>
        <fullName evidence="4">Epimerase</fullName>
    </submittedName>
</protein>
<dbReference type="InterPro" id="IPR001509">
    <property type="entry name" value="Epimerase_deHydtase"/>
</dbReference>
<dbReference type="InterPro" id="IPR036291">
    <property type="entry name" value="NAD(P)-bd_dom_sf"/>
</dbReference>
<dbReference type="Gene3D" id="3.40.50.720">
    <property type="entry name" value="NAD(P)-binding Rossmann-like Domain"/>
    <property type="match status" value="1"/>
</dbReference>
<evidence type="ECO:0000256" key="1">
    <source>
        <dbReference type="ARBA" id="ARBA00022857"/>
    </source>
</evidence>
<dbReference type="KEGG" id="ctes:O987_09480"/>
<evidence type="ECO:0000313" key="4">
    <source>
        <dbReference type="EMBL" id="AIJ46022.1"/>
    </source>
</evidence>
<dbReference type="RefSeq" id="WP_043371835.1">
    <property type="nucleotide sequence ID" value="NZ_CP006704.1"/>
</dbReference>
<reference evidence="4 5" key="1">
    <citation type="journal article" date="2014" name="Genome Announc.">
        <title>Complete Genome Sequence of Polychlorinated Biphenyl Degrader Comamonas testosteroni TK102 (NBRC 109938).</title>
        <authorList>
            <person name="Fukuda K."/>
            <person name="Hosoyama A."/>
            <person name="Tsuchikane K."/>
            <person name="Ohji S."/>
            <person name="Yamazoe A."/>
            <person name="Fujita N."/>
            <person name="Shintani M."/>
            <person name="Kimbara K."/>
        </authorList>
    </citation>
    <scope>NUCLEOTIDE SEQUENCE [LARGE SCALE GENOMIC DNA]</scope>
    <source>
        <strain evidence="4">TK102</strain>
    </source>
</reference>
<proteinExistence type="predicted"/>
<name>A0A076PRQ0_COMTE</name>
<dbReference type="Pfam" id="PF01370">
    <property type="entry name" value="Epimerase"/>
    <property type="match status" value="1"/>
</dbReference>
<keyword evidence="2" id="KW-0119">Carbohydrate metabolism</keyword>
<dbReference type="PANTHER" id="PTHR43103">
    <property type="entry name" value="NUCLEOSIDE-DIPHOSPHATE-SUGAR EPIMERASE"/>
    <property type="match status" value="1"/>
</dbReference>
<dbReference type="AlphaFoldDB" id="A0A076PRQ0"/>
<evidence type="ECO:0000259" key="3">
    <source>
        <dbReference type="Pfam" id="PF01370"/>
    </source>
</evidence>
<dbReference type="SUPFAM" id="SSF51735">
    <property type="entry name" value="NAD(P)-binding Rossmann-fold domains"/>
    <property type="match status" value="1"/>
</dbReference>
<sequence>MSRVLVTGAAGFVGQALVGRLLDDGIQGRPVHQLVLSDLSLAGVRRDPRLVLEEGSVADRAVRQRLLRHQPEAIFHLASVPGGAAERDPVLGRGVNLEATLNLLETCQELEQAPRFIYASSIAVYGDTGTSSVSEDMTPSPAITYGAHKLACETLLADASRRGWVDGCSLRLPGIVARRDENPGLASAFMSQLFWKIAERKAITLPISPEGRCWWMSVKTCVKNLVHMAAMDSGPWSARRSYQMPVLHLGIDEVVQALARCLGVDAAALVRYEPHPFTDKNFARYPQLSTPRAIAIGLRNDGSADELVRNVFDHP</sequence>
<organism evidence="4 5">
    <name type="scientific">Comamonas testosteroni TK102</name>
    <dbReference type="NCBI Taxonomy" id="1392005"/>
    <lineage>
        <taxon>Bacteria</taxon>
        <taxon>Pseudomonadati</taxon>
        <taxon>Pseudomonadota</taxon>
        <taxon>Betaproteobacteria</taxon>
        <taxon>Burkholderiales</taxon>
        <taxon>Comamonadaceae</taxon>
        <taxon>Comamonas</taxon>
    </lineage>
</organism>
<gene>
    <name evidence="4" type="ORF">O987_09480</name>
</gene>
<evidence type="ECO:0000313" key="5">
    <source>
        <dbReference type="Proteomes" id="UP000028782"/>
    </source>
</evidence>
<evidence type="ECO:0000256" key="2">
    <source>
        <dbReference type="ARBA" id="ARBA00023277"/>
    </source>
</evidence>
<dbReference type="HOGENOM" id="CLU_007383_19_0_4"/>
<dbReference type="Proteomes" id="UP000028782">
    <property type="component" value="Chromosome"/>
</dbReference>
<keyword evidence="1" id="KW-0521">NADP</keyword>
<dbReference type="EMBL" id="CP006704">
    <property type="protein sequence ID" value="AIJ46022.1"/>
    <property type="molecule type" value="Genomic_DNA"/>
</dbReference>
<dbReference type="PANTHER" id="PTHR43103:SF3">
    <property type="entry name" value="ADP-L-GLYCERO-D-MANNO-HEPTOSE-6-EPIMERASE"/>
    <property type="match status" value="1"/>
</dbReference>
<accession>A0A076PRQ0</accession>
<feature type="domain" description="NAD-dependent epimerase/dehydratase" evidence="3">
    <location>
        <begin position="4"/>
        <end position="231"/>
    </location>
</feature>